<organism evidence="3 4">
    <name type="scientific">Culicoidibacter larvae</name>
    <dbReference type="NCBI Taxonomy" id="2579976"/>
    <lineage>
        <taxon>Bacteria</taxon>
        <taxon>Bacillati</taxon>
        <taxon>Bacillota</taxon>
        <taxon>Culicoidibacteria</taxon>
        <taxon>Culicoidibacterales</taxon>
        <taxon>Culicoidibacteraceae</taxon>
        <taxon>Culicoidibacter</taxon>
    </lineage>
</organism>
<dbReference type="SUPFAM" id="SSF53474">
    <property type="entry name" value="alpha/beta-Hydrolases"/>
    <property type="match status" value="1"/>
</dbReference>
<keyword evidence="4" id="KW-1185">Reference proteome</keyword>
<comment type="caution">
    <text evidence="3">The sequence shown here is derived from an EMBL/GenBank/DDBJ whole genome shotgun (WGS) entry which is preliminary data.</text>
</comment>
<evidence type="ECO:0000256" key="1">
    <source>
        <dbReference type="ARBA" id="ARBA00022801"/>
    </source>
</evidence>
<dbReference type="PANTHER" id="PTHR48081:SF8">
    <property type="entry name" value="ALPHA_BETA HYDROLASE FOLD-3 DOMAIN-CONTAINING PROTEIN-RELATED"/>
    <property type="match status" value="1"/>
</dbReference>
<accession>A0A5R8Q9M4</accession>
<dbReference type="GO" id="GO:0016787">
    <property type="term" value="F:hydrolase activity"/>
    <property type="evidence" value="ECO:0007669"/>
    <property type="project" value="UniProtKB-KW"/>
</dbReference>
<dbReference type="InterPro" id="IPR013094">
    <property type="entry name" value="AB_hydrolase_3"/>
</dbReference>
<evidence type="ECO:0000313" key="3">
    <source>
        <dbReference type="EMBL" id="TLG71558.1"/>
    </source>
</evidence>
<dbReference type="Pfam" id="PF07859">
    <property type="entry name" value="Abhydrolase_3"/>
    <property type="match status" value="1"/>
</dbReference>
<evidence type="ECO:0000259" key="2">
    <source>
        <dbReference type="Pfam" id="PF07859"/>
    </source>
</evidence>
<dbReference type="InterPro" id="IPR050300">
    <property type="entry name" value="GDXG_lipolytic_enzyme"/>
</dbReference>
<dbReference type="Proteomes" id="UP000306912">
    <property type="component" value="Unassembled WGS sequence"/>
</dbReference>
<protein>
    <submittedName>
        <fullName evidence="3">Alpha/beta hydrolase</fullName>
    </submittedName>
</protein>
<dbReference type="PANTHER" id="PTHR48081">
    <property type="entry name" value="AB HYDROLASE SUPERFAMILY PROTEIN C4A8.06C"/>
    <property type="match status" value="1"/>
</dbReference>
<evidence type="ECO:0000313" key="4">
    <source>
        <dbReference type="Proteomes" id="UP000306912"/>
    </source>
</evidence>
<dbReference type="Gene3D" id="3.40.50.1820">
    <property type="entry name" value="alpha/beta hydrolase"/>
    <property type="match status" value="1"/>
</dbReference>
<dbReference type="EMBL" id="VBWP01000011">
    <property type="protein sequence ID" value="TLG71558.1"/>
    <property type="molecule type" value="Genomic_DNA"/>
</dbReference>
<dbReference type="OrthoDB" id="9815425at2"/>
<dbReference type="InParanoid" id="A0A5R8Q9M4"/>
<dbReference type="InterPro" id="IPR029058">
    <property type="entry name" value="AB_hydrolase_fold"/>
</dbReference>
<keyword evidence="1 3" id="KW-0378">Hydrolase</keyword>
<dbReference type="AlphaFoldDB" id="A0A5R8Q9M4"/>
<feature type="domain" description="Alpha/beta hydrolase fold-3" evidence="2">
    <location>
        <begin position="41"/>
        <end position="248"/>
    </location>
</feature>
<proteinExistence type="predicted"/>
<reference evidence="3 4" key="1">
    <citation type="submission" date="2019-05" db="EMBL/GenBank/DDBJ databases">
        <title>Culicoidintestinum kansasii gen. nov., sp. nov. from the gastrointestinal tract of the biting midge, Culicoides sonorensis.</title>
        <authorList>
            <person name="Neupane S."/>
            <person name="Ghosh A."/>
            <person name="Gunther S."/>
            <person name="Martin K."/>
            <person name="Zurek L."/>
        </authorList>
    </citation>
    <scope>NUCLEOTIDE SEQUENCE [LARGE SCALE GENOMIC DNA]</scope>
    <source>
        <strain evidence="3 4">CS-1</strain>
    </source>
</reference>
<sequence>MLGRTSKLLDCSEVSVQRSDGSLLRLCVYKSLQGAQGVPGVLWIHGGGYATGVPEMDLSYYQMLVEQHNCVIVAPDYTLSIDKPYPAAIDDCYLALLWMKQHADELGVNDEQLFIIGRSAGGGLTAALTMLARDRGEVNVAFQMPMYPMLDDGNDSASAQDNTAPVWDARSNELAWKLYLGEAYGADRVPPPYAAPARADDYRNLPPTYTFVGTIEPFYDETLQYIADLQQAGVEATVDTYEGCYHAFDQLCANTEIGKLATKRWLEQYKYAAEHYFAPQFTDEK</sequence>
<name>A0A5R8Q9M4_9FIRM</name>
<gene>
    <name evidence="3" type="ORF">FEZ08_10550</name>
</gene>